<reference evidence="1 2" key="1">
    <citation type="submission" date="2018-11" db="EMBL/GenBank/DDBJ databases">
        <title>Genome sequence of Apiotrichum porosum DSM 27194.</title>
        <authorList>
            <person name="Aliyu H."/>
            <person name="Gorte O."/>
            <person name="Ochsenreither K."/>
        </authorList>
    </citation>
    <scope>NUCLEOTIDE SEQUENCE [LARGE SCALE GENOMIC DNA]</scope>
    <source>
        <strain evidence="1 2">DSM 27194</strain>
    </source>
</reference>
<dbReference type="AlphaFoldDB" id="A0A427XSC5"/>
<proteinExistence type="predicted"/>
<evidence type="ECO:0000313" key="1">
    <source>
        <dbReference type="EMBL" id="RSH81661.1"/>
    </source>
</evidence>
<dbReference type="Proteomes" id="UP000279236">
    <property type="component" value="Unassembled WGS sequence"/>
</dbReference>
<dbReference type="RefSeq" id="XP_028476116.1">
    <property type="nucleotide sequence ID" value="XM_028623183.1"/>
</dbReference>
<keyword evidence="2" id="KW-1185">Reference proteome</keyword>
<evidence type="ECO:0008006" key="3">
    <source>
        <dbReference type="Google" id="ProtNLM"/>
    </source>
</evidence>
<comment type="caution">
    <text evidence="1">The sequence shown here is derived from an EMBL/GenBank/DDBJ whole genome shotgun (WGS) entry which is preliminary data.</text>
</comment>
<dbReference type="EMBL" id="RSCE01000006">
    <property type="protein sequence ID" value="RSH81661.1"/>
    <property type="molecule type" value="Genomic_DNA"/>
</dbReference>
<organism evidence="1 2">
    <name type="scientific">Apiotrichum porosum</name>
    <dbReference type="NCBI Taxonomy" id="105984"/>
    <lineage>
        <taxon>Eukaryota</taxon>
        <taxon>Fungi</taxon>
        <taxon>Dikarya</taxon>
        <taxon>Basidiomycota</taxon>
        <taxon>Agaricomycotina</taxon>
        <taxon>Tremellomycetes</taxon>
        <taxon>Trichosporonales</taxon>
        <taxon>Trichosporonaceae</taxon>
        <taxon>Apiotrichum</taxon>
    </lineage>
</organism>
<sequence>MSQHGHSAQSPELSDVTLPVELQYEIISQLDPVADRSTLVTLLSVSSTFWEEAARLLYRKVTLDHDRLHRLLGVGHASETHQPTSLSARTRRALGFIHSLHIVTPLPHPDLYFLWDTALPNTPLFPGVRTLSLRDRPDYTWYNNPVPRKRPEADVLLFDSPDACVTGYQSHHQLFYLPVKRLRSLTCHHVYADNVLRDLVMEQHPAQWESLRIFDDFSGRFNDTAAPDIAAWERDIARRRQPPVQVCFQSLDAGSKARNAMFMTYGWRESPASFIKLVFYRSSDECKPCGVCGKL</sequence>
<dbReference type="GeneID" id="39592384"/>
<gene>
    <name evidence="1" type="ORF">EHS24_007841</name>
</gene>
<dbReference type="OrthoDB" id="630895at2759"/>
<name>A0A427XSC5_9TREE</name>
<evidence type="ECO:0000313" key="2">
    <source>
        <dbReference type="Proteomes" id="UP000279236"/>
    </source>
</evidence>
<protein>
    <recommendedName>
        <fullName evidence="3">F-box domain-containing protein</fullName>
    </recommendedName>
</protein>
<accession>A0A427XSC5</accession>